<comment type="similarity">
    <text evidence="1">Belongs to the BolA/IbaG family.</text>
</comment>
<dbReference type="eggNOG" id="COG0271">
    <property type="taxonomic scope" value="Bacteria"/>
</dbReference>
<dbReference type="RefSeq" id="WP_015273548.1">
    <property type="nucleotide sequence ID" value="NC_019907.1"/>
</dbReference>
<keyword evidence="3" id="KW-1185">Reference proteome</keyword>
<dbReference type="PANTHER" id="PTHR46230">
    <property type="match status" value="1"/>
</dbReference>
<dbReference type="Pfam" id="PF01722">
    <property type="entry name" value="BolA"/>
    <property type="match status" value="1"/>
</dbReference>
<dbReference type="EMBL" id="CP003789">
    <property type="protein sequence ID" value="AGA65123.1"/>
    <property type="molecule type" value="Genomic_DNA"/>
</dbReference>
<dbReference type="GO" id="GO:0016226">
    <property type="term" value="P:iron-sulfur cluster assembly"/>
    <property type="evidence" value="ECO:0007669"/>
    <property type="project" value="TreeGrafter"/>
</dbReference>
<dbReference type="Proteomes" id="UP000010799">
    <property type="component" value="Chromosome"/>
</dbReference>
<dbReference type="SUPFAM" id="SSF82657">
    <property type="entry name" value="BolA-like"/>
    <property type="match status" value="1"/>
</dbReference>
<dbReference type="InterPro" id="IPR036065">
    <property type="entry name" value="BolA-like_sf"/>
</dbReference>
<dbReference type="PATRIC" id="fig|1215343.11.peg.1165"/>
<proteinExistence type="inferred from homology"/>
<dbReference type="STRING" id="1215343.B488_11310"/>
<dbReference type="InterPro" id="IPR002634">
    <property type="entry name" value="BolA"/>
</dbReference>
<dbReference type="PIRSF" id="PIRSF003113">
    <property type="entry name" value="BolA"/>
    <property type="match status" value="1"/>
</dbReference>
<dbReference type="AlphaFoldDB" id="L0EWU9"/>
<name>L0EWU9_LIBCB</name>
<accession>L0EWU9</accession>
<sequence>MLGKNISLKSRIEAKLSDAFLPKILEVTDQSKLHIGHQKGFDGSKETHLHIHIVSEEFTGMKRLLRHQLIYRLLQEELKNELHAIIIEAFSPNEKIHN</sequence>
<dbReference type="PANTHER" id="PTHR46230:SF7">
    <property type="entry name" value="BOLA-LIKE PROTEIN 1"/>
    <property type="match status" value="1"/>
</dbReference>
<evidence type="ECO:0000256" key="1">
    <source>
        <dbReference type="RuleBase" id="RU003860"/>
    </source>
</evidence>
<gene>
    <name evidence="2" type="ordered locus">B488_11310</name>
</gene>
<dbReference type="Gene3D" id="3.30.300.90">
    <property type="entry name" value="BolA-like"/>
    <property type="match status" value="1"/>
</dbReference>
<dbReference type="KEGG" id="lcc:B488_11310"/>
<evidence type="ECO:0000313" key="2">
    <source>
        <dbReference type="EMBL" id="AGA65123.1"/>
    </source>
</evidence>
<dbReference type="HOGENOM" id="CLU_109462_2_1_5"/>
<organism evidence="2 3">
    <name type="scientific">Liberibacter crescens (strain BT-1)</name>
    <dbReference type="NCBI Taxonomy" id="1215343"/>
    <lineage>
        <taxon>Bacteria</taxon>
        <taxon>Pseudomonadati</taxon>
        <taxon>Pseudomonadota</taxon>
        <taxon>Alphaproteobacteria</taxon>
        <taxon>Hyphomicrobiales</taxon>
        <taxon>Rhizobiaceae</taxon>
        <taxon>Liberibacter</taxon>
    </lineage>
</organism>
<reference evidence="2 3" key="1">
    <citation type="journal article" date="2012" name="Stand. Genomic Sci.">
        <title>Complete genome sequence of Liberibacter crescens BT-1.</title>
        <authorList>
            <person name="Leonard M.T."/>
            <person name="Fagen J.R."/>
            <person name="Davis-Richardson A.G."/>
            <person name="Davis M.J."/>
            <person name="Triplett E.W."/>
        </authorList>
    </citation>
    <scope>NUCLEOTIDE SEQUENCE [LARGE SCALE GENOMIC DNA]</scope>
    <source>
        <strain evidence="2 3">BT-1</strain>
    </source>
</reference>
<protein>
    <submittedName>
        <fullName evidence="2">Putative transcription regulator protein</fullName>
    </submittedName>
</protein>
<evidence type="ECO:0000313" key="3">
    <source>
        <dbReference type="Proteomes" id="UP000010799"/>
    </source>
</evidence>